<protein>
    <submittedName>
        <fullName evidence="1">Uncharacterized protein</fullName>
    </submittedName>
</protein>
<name>A0A371E2X5_MUCPR</name>
<reference evidence="1" key="1">
    <citation type="submission" date="2018-05" db="EMBL/GenBank/DDBJ databases">
        <title>Draft genome of Mucuna pruriens seed.</title>
        <authorList>
            <person name="Nnadi N.E."/>
            <person name="Vos R."/>
            <person name="Hasami M.H."/>
            <person name="Devisetty U.K."/>
            <person name="Aguiy J.C."/>
        </authorList>
    </citation>
    <scope>NUCLEOTIDE SEQUENCE [LARGE SCALE GENOMIC DNA]</scope>
    <source>
        <strain evidence="1">JCA_2017</strain>
    </source>
</reference>
<evidence type="ECO:0000313" key="1">
    <source>
        <dbReference type="EMBL" id="RDX60365.1"/>
    </source>
</evidence>
<sequence length="60" mass="6881">MILVSKLMKVMFDIKILVTSKGQEIDVHLGDIMTKALMKSSLEFMKLKLDMPLQNSRRSV</sequence>
<comment type="caution">
    <text evidence="1">The sequence shown here is derived from an EMBL/GenBank/DDBJ whole genome shotgun (WGS) entry which is preliminary data.</text>
</comment>
<dbReference type="Proteomes" id="UP000257109">
    <property type="component" value="Unassembled WGS sequence"/>
</dbReference>
<feature type="non-terminal residue" evidence="1">
    <location>
        <position position="60"/>
    </location>
</feature>
<proteinExistence type="predicted"/>
<organism evidence="1 2">
    <name type="scientific">Mucuna pruriens</name>
    <name type="common">Velvet bean</name>
    <name type="synonym">Dolichos pruriens</name>
    <dbReference type="NCBI Taxonomy" id="157652"/>
    <lineage>
        <taxon>Eukaryota</taxon>
        <taxon>Viridiplantae</taxon>
        <taxon>Streptophyta</taxon>
        <taxon>Embryophyta</taxon>
        <taxon>Tracheophyta</taxon>
        <taxon>Spermatophyta</taxon>
        <taxon>Magnoliopsida</taxon>
        <taxon>eudicotyledons</taxon>
        <taxon>Gunneridae</taxon>
        <taxon>Pentapetalae</taxon>
        <taxon>rosids</taxon>
        <taxon>fabids</taxon>
        <taxon>Fabales</taxon>
        <taxon>Fabaceae</taxon>
        <taxon>Papilionoideae</taxon>
        <taxon>50 kb inversion clade</taxon>
        <taxon>NPAAA clade</taxon>
        <taxon>indigoferoid/millettioid clade</taxon>
        <taxon>Phaseoleae</taxon>
        <taxon>Mucuna</taxon>
    </lineage>
</organism>
<dbReference type="AlphaFoldDB" id="A0A371E2X5"/>
<keyword evidence="2" id="KW-1185">Reference proteome</keyword>
<evidence type="ECO:0000313" key="2">
    <source>
        <dbReference type="Proteomes" id="UP000257109"/>
    </source>
</evidence>
<accession>A0A371E2X5</accession>
<dbReference type="EMBL" id="QJKJ01016914">
    <property type="protein sequence ID" value="RDX60365.1"/>
    <property type="molecule type" value="Genomic_DNA"/>
</dbReference>
<feature type="non-terminal residue" evidence="1">
    <location>
        <position position="1"/>
    </location>
</feature>
<gene>
    <name evidence="1" type="ORF">CR513_61500</name>
</gene>